<comment type="caution">
    <text evidence="1">The sequence shown here is derived from an EMBL/GenBank/DDBJ whole genome shotgun (WGS) entry which is preliminary data.</text>
</comment>
<protein>
    <submittedName>
        <fullName evidence="1">Uncharacterized protein</fullName>
    </submittedName>
</protein>
<dbReference type="RefSeq" id="WP_344594257.1">
    <property type="nucleotide sequence ID" value="NZ_BAAARW010000024.1"/>
</dbReference>
<proteinExistence type="predicted"/>
<keyword evidence="2" id="KW-1185">Reference proteome</keyword>
<dbReference type="EMBL" id="BAAARW010000024">
    <property type="protein sequence ID" value="GAA2440671.1"/>
    <property type="molecule type" value="Genomic_DNA"/>
</dbReference>
<organism evidence="1 2">
    <name type="scientific">Actinomadura vinacea</name>
    <dbReference type="NCBI Taxonomy" id="115336"/>
    <lineage>
        <taxon>Bacteria</taxon>
        <taxon>Bacillati</taxon>
        <taxon>Actinomycetota</taxon>
        <taxon>Actinomycetes</taxon>
        <taxon>Streptosporangiales</taxon>
        <taxon>Thermomonosporaceae</taxon>
        <taxon>Actinomadura</taxon>
    </lineage>
</organism>
<reference evidence="2" key="1">
    <citation type="journal article" date="2019" name="Int. J. Syst. Evol. Microbiol.">
        <title>The Global Catalogue of Microorganisms (GCM) 10K type strain sequencing project: providing services to taxonomists for standard genome sequencing and annotation.</title>
        <authorList>
            <consortium name="The Broad Institute Genomics Platform"/>
            <consortium name="The Broad Institute Genome Sequencing Center for Infectious Disease"/>
            <person name="Wu L."/>
            <person name="Ma J."/>
        </authorList>
    </citation>
    <scope>NUCLEOTIDE SEQUENCE [LARGE SCALE GENOMIC DNA]</scope>
    <source>
        <strain evidence="2">JCM 3325</strain>
    </source>
</reference>
<accession>A0ABP5WZ52</accession>
<name>A0ABP5WZ52_9ACTN</name>
<evidence type="ECO:0000313" key="2">
    <source>
        <dbReference type="Proteomes" id="UP001501231"/>
    </source>
</evidence>
<dbReference type="Proteomes" id="UP001501231">
    <property type="component" value="Unassembled WGS sequence"/>
</dbReference>
<evidence type="ECO:0000313" key="1">
    <source>
        <dbReference type="EMBL" id="GAA2440671.1"/>
    </source>
</evidence>
<sequence length="98" mass="10452">MQVLIVAILPGARGRALGDRPKHPGRPASCGSRLEIDAVCAFSGLLIAEPMMRRIRSGAGFLLPQVNQQRLSTRPFCRSSSHTFAASHKASDTPADLG</sequence>
<gene>
    <name evidence="1" type="ORF">GCM10010191_65780</name>
</gene>